<dbReference type="EMBL" id="JAAGNX010000001">
    <property type="protein sequence ID" value="NDV61001.1"/>
    <property type="molecule type" value="Genomic_DNA"/>
</dbReference>
<dbReference type="AlphaFoldDB" id="A0A6B2LX07"/>
<organism evidence="2 3">
    <name type="scientific">Oceanipulchritudo coccoides</name>
    <dbReference type="NCBI Taxonomy" id="2706888"/>
    <lineage>
        <taxon>Bacteria</taxon>
        <taxon>Pseudomonadati</taxon>
        <taxon>Verrucomicrobiota</taxon>
        <taxon>Opitutia</taxon>
        <taxon>Puniceicoccales</taxon>
        <taxon>Oceanipulchritudinaceae</taxon>
        <taxon>Oceanipulchritudo</taxon>
    </lineage>
</organism>
<comment type="caution">
    <text evidence="2">The sequence shown here is derived from an EMBL/GenBank/DDBJ whole genome shotgun (WGS) entry which is preliminary data.</text>
</comment>
<evidence type="ECO:0000259" key="1">
    <source>
        <dbReference type="Pfam" id="PF22422"/>
    </source>
</evidence>
<feature type="domain" description="Mannosylglycerate hydrolase MGH1-like glycoside hydrolase" evidence="1">
    <location>
        <begin position="227"/>
        <end position="405"/>
    </location>
</feature>
<dbReference type="Gene3D" id="1.50.10.10">
    <property type="match status" value="1"/>
</dbReference>
<dbReference type="SUPFAM" id="SSF48208">
    <property type="entry name" value="Six-hairpin glycosidases"/>
    <property type="match status" value="1"/>
</dbReference>
<reference evidence="2 3" key="1">
    <citation type="submission" date="2020-02" db="EMBL/GenBank/DDBJ databases">
        <title>Albibacoteraceae fam. nov., the first described family within the subdivision 4 Verrucomicrobia.</title>
        <authorList>
            <person name="Xi F."/>
        </authorList>
    </citation>
    <scope>NUCLEOTIDE SEQUENCE [LARGE SCALE GENOMIC DNA]</scope>
    <source>
        <strain evidence="2 3">CK1056</strain>
    </source>
</reference>
<name>A0A6B2LX07_9BACT</name>
<gene>
    <name evidence="2" type="ORF">G0Q06_00905</name>
</gene>
<dbReference type="RefSeq" id="WP_163961529.1">
    <property type="nucleotide sequence ID" value="NZ_JAAGNX010000001.1"/>
</dbReference>
<accession>A0A6B2LX07</accession>
<keyword evidence="3" id="KW-1185">Reference proteome</keyword>
<dbReference type="InterPro" id="IPR008928">
    <property type="entry name" value="6-hairpin_glycosidase_sf"/>
</dbReference>
<protein>
    <recommendedName>
        <fullName evidence="1">Mannosylglycerate hydrolase MGH1-like glycoside hydrolase domain-containing protein</fullName>
    </recommendedName>
</protein>
<dbReference type="Pfam" id="PF22422">
    <property type="entry name" value="MGH1-like_GH"/>
    <property type="match status" value="1"/>
</dbReference>
<evidence type="ECO:0000313" key="2">
    <source>
        <dbReference type="EMBL" id="NDV61001.1"/>
    </source>
</evidence>
<dbReference type="InterPro" id="IPR054491">
    <property type="entry name" value="MGH1-like_GH"/>
</dbReference>
<dbReference type="Proteomes" id="UP000478417">
    <property type="component" value="Unassembled WGS sequence"/>
</dbReference>
<evidence type="ECO:0000313" key="3">
    <source>
        <dbReference type="Proteomes" id="UP000478417"/>
    </source>
</evidence>
<proteinExistence type="predicted"/>
<dbReference type="GO" id="GO:0005975">
    <property type="term" value="P:carbohydrate metabolic process"/>
    <property type="evidence" value="ECO:0007669"/>
    <property type="project" value="InterPro"/>
</dbReference>
<dbReference type="InterPro" id="IPR012341">
    <property type="entry name" value="6hp_glycosidase-like_sf"/>
</dbReference>
<sequence>MALRSDSVTDALRTIKLTDLPDVQPACPVRLSGVTPMTERLWRAALADIEKNIVTHEGVTYFGAGASFGFKVYTRDISFAGILGCNDLYPEVMLSSLKHTRVLRKRLGFKTSRDHTIEDIPAPWETLNIARREFFLTYHTNEITRRTDDVIWLWAAEDLLTKLDNPEWEWLYEEGEWFFEYIYHYFHDSSDGLYRGQATFVDAHMSDTHKETGYPMDWKLRECIMSKATSTNALYYEGMQAMARTAQRLGKAEDAKRWKEQALQLKRAMLQELRHPDGTFGYLKTWDGQLMNERHGLGEALVVRFGIVEGSNARKALEGYPITDAGVPLFYPFFDHADNDEVYHNNASWPFADAIFLAAREQAFGEDRTAENAALLARTCVKGTFHEVVNMQTKEPFGSGSQLWSAAAFIDVCRRAILGVE</sequence>